<sequence>MKVTESKNKRLASRVKRMVAESKKRPANFFAGHKSEGMILCAFNCTGTQA</sequence>
<dbReference type="STRING" id="626523.GCWU000342_01206"/>
<gene>
    <name evidence="1" type="ORF">GCWU000342_01206</name>
</gene>
<dbReference type="AlphaFoldDB" id="C4GBA5"/>
<organism evidence="1 2">
    <name type="scientific">Shuttleworthella satelles DSM 14600</name>
    <dbReference type="NCBI Taxonomy" id="626523"/>
    <lineage>
        <taxon>Bacteria</taxon>
        <taxon>Bacillati</taxon>
        <taxon>Bacillota</taxon>
        <taxon>Clostridia</taxon>
        <taxon>Lachnospirales</taxon>
        <taxon>Lachnospiraceae</taxon>
        <taxon>Shuttleworthella</taxon>
    </lineage>
</organism>
<evidence type="ECO:0000313" key="1">
    <source>
        <dbReference type="EMBL" id="EEP28398.1"/>
    </source>
</evidence>
<accession>C4GBA5</accession>
<proteinExistence type="predicted"/>
<name>C4GBA5_9FIRM</name>
<dbReference type="HOGENOM" id="CLU_3122640_0_0_9"/>
<dbReference type="EMBL" id="ACIP02000002">
    <property type="protein sequence ID" value="EEP28398.1"/>
    <property type="molecule type" value="Genomic_DNA"/>
</dbReference>
<keyword evidence="2" id="KW-1185">Reference proteome</keyword>
<reference evidence="1" key="1">
    <citation type="submission" date="2009-04" db="EMBL/GenBank/DDBJ databases">
        <authorList>
            <person name="Weinstock G."/>
            <person name="Sodergren E."/>
            <person name="Clifton S."/>
            <person name="Fulton L."/>
            <person name="Fulton B."/>
            <person name="Courtney L."/>
            <person name="Fronick C."/>
            <person name="Harrison M."/>
            <person name="Strong C."/>
            <person name="Farmer C."/>
            <person name="Delahaunty K."/>
            <person name="Markovic C."/>
            <person name="Hall O."/>
            <person name="Minx P."/>
            <person name="Tomlinson C."/>
            <person name="Mitreva M."/>
            <person name="Nelson J."/>
            <person name="Hou S."/>
            <person name="Wollam A."/>
            <person name="Pepin K.H."/>
            <person name="Johnson M."/>
            <person name="Bhonagiri V."/>
            <person name="Nash W.E."/>
            <person name="Warren W."/>
            <person name="Chinwalla A."/>
            <person name="Mardis E.R."/>
            <person name="Wilson R.K."/>
        </authorList>
    </citation>
    <scope>NUCLEOTIDE SEQUENCE [LARGE SCALE GENOMIC DNA]</scope>
    <source>
        <strain evidence="1">DSM 14600</strain>
    </source>
</reference>
<comment type="caution">
    <text evidence="1">The sequence shown here is derived from an EMBL/GenBank/DDBJ whole genome shotgun (WGS) entry which is preliminary data.</text>
</comment>
<dbReference type="Proteomes" id="UP000003494">
    <property type="component" value="Unassembled WGS sequence"/>
</dbReference>
<protein>
    <submittedName>
        <fullName evidence="1">Uncharacterized protein</fullName>
    </submittedName>
</protein>
<evidence type="ECO:0000313" key="2">
    <source>
        <dbReference type="Proteomes" id="UP000003494"/>
    </source>
</evidence>